<evidence type="ECO:0000256" key="4">
    <source>
        <dbReference type="ARBA" id="ARBA00022741"/>
    </source>
</evidence>
<dbReference type="GO" id="GO:0005886">
    <property type="term" value="C:plasma membrane"/>
    <property type="evidence" value="ECO:0007669"/>
    <property type="project" value="UniProtKB-SubCell"/>
</dbReference>
<dbReference type="InterPro" id="IPR036640">
    <property type="entry name" value="ABC1_TM_sf"/>
</dbReference>
<keyword evidence="6 8" id="KW-1133">Transmembrane helix</keyword>
<keyword evidence="4" id="KW-0547">Nucleotide-binding</keyword>
<dbReference type="GO" id="GO:0030253">
    <property type="term" value="P:protein secretion by the type I secretion system"/>
    <property type="evidence" value="ECO:0007669"/>
    <property type="project" value="InterPro"/>
</dbReference>
<dbReference type="RefSeq" id="WP_133701518.1">
    <property type="nucleotide sequence ID" value="NZ_SNXS01000003.1"/>
</dbReference>
<dbReference type="Proteomes" id="UP000295361">
    <property type="component" value="Unassembled WGS sequence"/>
</dbReference>
<dbReference type="GO" id="GO:0140359">
    <property type="term" value="F:ABC-type transporter activity"/>
    <property type="evidence" value="ECO:0007669"/>
    <property type="project" value="InterPro"/>
</dbReference>
<keyword evidence="7 8" id="KW-0472">Membrane</keyword>
<evidence type="ECO:0000256" key="3">
    <source>
        <dbReference type="ARBA" id="ARBA00022692"/>
    </source>
</evidence>
<dbReference type="InterPro" id="IPR011527">
    <property type="entry name" value="ABC1_TM_dom"/>
</dbReference>
<feature type="domain" description="ABC transmembrane type-1" evidence="10">
    <location>
        <begin position="27"/>
        <end position="296"/>
    </location>
</feature>
<reference evidence="11 12" key="1">
    <citation type="submission" date="2019-03" db="EMBL/GenBank/DDBJ databases">
        <title>Genomic Encyclopedia of Type Strains, Phase IV (KMG-IV): sequencing the most valuable type-strain genomes for metagenomic binning, comparative biology and taxonomic classification.</title>
        <authorList>
            <person name="Goeker M."/>
        </authorList>
    </citation>
    <scope>NUCLEOTIDE SEQUENCE [LARGE SCALE GENOMIC DNA]</scope>
    <source>
        <strain evidence="11 12">DSM 16998</strain>
    </source>
</reference>
<evidence type="ECO:0000256" key="8">
    <source>
        <dbReference type="SAM" id="Phobius"/>
    </source>
</evidence>
<dbReference type="SUPFAM" id="SSF90123">
    <property type="entry name" value="ABC transporter transmembrane region"/>
    <property type="match status" value="1"/>
</dbReference>
<dbReference type="AlphaFoldDB" id="A0A4R6QPA6"/>
<dbReference type="InterPro" id="IPR010128">
    <property type="entry name" value="ATPase_T1SS_PrtD-like"/>
</dbReference>
<sequence>MFGFERPPLDTPLGRAVQVTSATLRQVAFFSFFINLLALTSSVYMLQVYDRVLASRSGATLLYLTLFAAACLATLAALEVVRSRLLVRLGARLDAQLSGLVFSGTLAAGRSGQSLRDLDNVRGFATGATMLSLLDAPWSPIYIGLVYLLHPWLGHVALIGGIVLFLLGLWNERSTRAPLAEAGKEMSASTQFAEVSARNAEVIKAMGMLPALTRLWRERHDFGIGLQGVASDRAGNVAAVAKAVRLFLQIAILGVGAWLVIQQQSSAGVMIAASIIMGRGLQPIEAAIAGWRGFLQAREAYRRLSRDVAGQKPEPEAMPLPKPAGLLLFDGVSGGPPEARRLTVQDLRFKLEAGKCLGITGPSAAGKSTLARLAVGVWRPAVGVVRLDGVNIADWRRDDVGPHIGYLPQDIELFPGTVADNIARFGAVDPEKVVEAAQLAGAHTMILALPQGYETQIGAAGANLSGGQRQRVGLARAFYRTPPLVVLDEPTSNLDAEGENAVRQAMEQLRALGSTVIVIAHRPALLGGTDFLLVMLNGQIANYGPTAEVMPQITRRVVARPDPATLVESSGARNG</sequence>
<dbReference type="InterPro" id="IPR017871">
    <property type="entry name" value="ABC_transporter-like_CS"/>
</dbReference>
<dbReference type="GO" id="GO:0005524">
    <property type="term" value="F:ATP binding"/>
    <property type="evidence" value="ECO:0007669"/>
    <property type="project" value="UniProtKB-KW"/>
</dbReference>
<dbReference type="CDD" id="cd18586">
    <property type="entry name" value="ABC_6TM_PrtD_like"/>
    <property type="match status" value="1"/>
</dbReference>
<evidence type="ECO:0000313" key="11">
    <source>
        <dbReference type="EMBL" id="TDP71772.1"/>
    </source>
</evidence>
<gene>
    <name evidence="11" type="ORF">DES47_103756</name>
</gene>
<evidence type="ECO:0000256" key="5">
    <source>
        <dbReference type="ARBA" id="ARBA00022840"/>
    </source>
</evidence>
<dbReference type="PROSITE" id="PS00211">
    <property type="entry name" value="ABC_TRANSPORTER_1"/>
    <property type="match status" value="1"/>
</dbReference>
<dbReference type="GO" id="GO:0030256">
    <property type="term" value="C:type I protein secretion system complex"/>
    <property type="evidence" value="ECO:0007669"/>
    <property type="project" value="InterPro"/>
</dbReference>
<evidence type="ECO:0000256" key="1">
    <source>
        <dbReference type="ARBA" id="ARBA00004651"/>
    </source>
</evidence>
<dbReference type="Gene3D" id="3.40.50.300">
    <property type="entry name" value="P-loop containing nucleotide triphosphate hydrolases"/>
    <property type="match status" value="1"/>
</dbReference>
<dbReference type="OrthoDB" id="8554730at2"/>
<feature type="transmembrane region" description="Helical" evidence="8">
    <location>
        <begin position="243"/>
        <end position="261"/>
    </location>
</feature>
<feature type="transmembrane region" description="Helical" evidence="8">
    <location>
        <begin position="141"/>
        <end position="167"/>
    </location>
</feature>
<dbReference type="InterPro" id="IPR047957">
    <property type="entry name" value="ABC_AprD-like_6TM"/>
</dbReference>
<dbReference type="InterPro" id="IPR039421">
    <property type="entry name" value="Type_1_exporter"/>
</dbReference>
<proteinExistence type="predicted"/>
<dbReference type="PROSITE" id="PS50929">
    <property type="entry name" value="ABC_TM1F"/>
    <property type="match status" value="1"/>
</dbReference>
<dbReference type="InterPro" id="IPR003439">
    <property type="entry name" value="ABC_transporter-like_ATP-bd"/>
</dbReference>
<keyword evidence="2" id="KW-1003">Cell membrane</keyword>
<protein>
    <submittedName>
        <fullName evidence="11">ATP-binding cassette subfamily C protein/ATP-binding cassette subfamily C protein EexD</fullName>
    </submittedName>
</protein>
<keyword evidence="12" id="KW-1185">Reference proteome</keyword>
<dbReference type="Gene3D" id="1.20.1560.10">
    <property type="entry name" value="ABC transporter type 1, transmembrane domain"/>
    <property type="match status" value="1"/>
</dbReference>
<dbReference type="SUPFAM" id="SSF52540">
    <property type="entry name" value="P-loop containing nucleoside triphosphate hydrolases"/>
    <property type="match status" value="1"/>
</dbReference>
<dbReference type="GO" id="GO:0034040">
    <property type="term" value="F:ATPase-coupled lipid transmembrane transporter activity"/>
    <property type="evidence" value="ECO:0007669"/>
    <property type="project" value="TreeGrafter"/>
</dbReference>
<dbReference type="PANTHER" id="PTHR24221:SF248">
    <property type="entry name" value="ABC TRANSPORTER TRANSMEMBRANE REGION"/>
    <property type="match status" value="1"/>
</dbReference>
<dbReference type="EMBL" id="SNXS01000003">
    <property type="protein sequence ID" value="TDP71772.1"/>
    <property type="molecule type" value="Genomic_DNA"/>
</dbReference>
<dbReference type="PANTHER" id="PTHR24221">
    <property type="entry name" value="ATP-BINDING CASSETTE SUB-FAMILY B"/>
    <property type="match status" value="1"/>
</dbReference>
<dbReference type="PROSITE" id="PS50893">
    <property type="entry name" value="ABC_TRANSPORTER_2"/>
    <property type="match status" value="1"/>
</dbReference>
<feature type="transmembrane region" description="Helical" evidence="8">
    <location>
        <begin position="27"/>
        <end position="49"/>
    </location>
</feature>
<dbReference type="Pfam" id="PF00005">
    <property type="entry name" value="ABC_tran"/>
    <property type="match status" value="1"/>
</dbReference>
<feature type="domain" description="ABC transporter" evidence="9">
    <location>
        <begin position="327"/>
        <end position="562"/>
    </location>
</feature>
<evidence type="ECO:0000256" key="2">
    <source>
        <dbReference type="ARBA" id="ARBA00022475"/>
    </source>
</evidence>
<dbReference type="NCBIfam" id="TIGR01842">
    <property type="entry name" value="type_I_sec_PrtD"/>
    <property type="match status" value="1"/>
</dbReference>
<comment type="subcellular location">
    <subcellularLocation>
        <location evidence="1">Cell membrane</location>
        <topology evidence="1">Multi-pass membrane protein</topology>
    </subcellularLocation>
</comment>
<comment type="caution">
    <text evidence="11">The sequence shown here is derived from an EMBL/GenBank/DDBJ whole genome shotgun (WGS) entry which is preliminary data.</text>
</comment>
<evidence type="ECO:0000259" key="10">
    <source>
        <dbReference type="PROSITE" id="PS50929"/>
    </source>
</evidence>
<accession>A0A4R6QPA6</accession>
<evidence type="ECO:0000256" key="7">
    <source>
        <dbReference type="ARBA" id="ARBA00023136"/>
    </source>
</evidence>
<dbReference type="InterPro" id="IPR027417">
    <property type="entry name" value="P-loop_NTPase"/>
</dbReference>
<keyword evidence="3 8" id="KW-0812">Transmembrane</keyword>
<name>A0A4R6QPA6_9BURK</name>
<dbReference type="InterPro" id="IPR003593">
    <property type="entry name" value="AAA+_ATPase"/>
</dbReference>
<keyword evidence="5 11" id="KW-0067">ATP-binding</keyword>
<feature type="transmembrane region" description="Helical" evidence="8">
    <location>
        <begin position="61"/>
        <end position="81"/>
    </location>
</feature>
<dbReference type="Pfam" id="PF00664">
    <property type="entry name" value="ABC_membrane"/>
    <property type="match status" value="1"/>
</dbReference>
<dbReference type="SMART" id="SM00382">
    <property type="entry name" value="AAA"/>
    <property type="match status" value="1"/>
</dbReference>
<organism evidence="11 12">
    <name type="scientific">Roseateles toxinivorans</name>
    <dbReference type="NCBI Taxonomy" id="270368"/>
    <lineage>
        <taxon>Bacteria</taxon>
        <taxon>Pseudomonadati</taxon>
        <taxon>Pseudomonadota</taxon>
        <taxon>Betaproteobacteria</taxon>
        <taxon>Burkholderiales</taxon>
        <taxon>Sphaerotilaceae</taxon>
        <taxon>Roseateles</taxon>
    </lineage>
</organism>
<dbReference type="InParanoid" id="A0A4R6QPA6"/>
<evidence type="ECO:0000256" key="6">
    <source>
        <dbReference type="ARBA" id="ARBA00022989"/>
    </source>
</evidence>
<evidence type="ECO:0000259" key="9">
    <source>
        <dbReference type="PROSITE" id="PS50893"/>
    </source>
</evidence>
<dbReference type="GO" id="GO:0016887">
    <property type="term" value="F:ATP hydrolysis activity"/>
    <property type="evidence" value="ECO:0007669"/>
    <property type="project" value="InterPro"/>
</dbReference>
<evidence type="ECO:0000313" key="12">
    <source>
        <dbReference type="Proteomes" id="UP000295361"/>
    </source>
</evidence>